<proteinExistence type="predicted"/>
<dbReference type="EMBL" id="JBJQOH010000003">
    <property type="protein sequence ID" value="KAL3694686.1"/>
    <property type="molecule type" value="Genomic_DNA"/>
</dbReference>
<dbReference type="AlphaFoldDB" id="A0ABD3HV91"/>
<evidence type="ECO:0000313" key="2">
    <source>
        <dbReference type="Proteomes" id="UP001633002"/>
    </source>
</evidence>
<accession>A0ABD3HV91</accession>
<evidence type="ECO:0000313" key="1">
    <source>
        <dbReference type="EMBL" id="KAL3694686.1"/>
    </source>
</evidence>
<sequence length="268" mass="29185">MCFKDVRFPSTAVDVPNMPSQAALALTDAIPTARVMPDLNKNNSTSTGTQYEGIDDLPEVSMLALVVTPELEEGEIIPTQVINPDHQTQNALQVWSLPLPPTNALPIIDPNAPILPLEQMIIAKRRVLFNGNTSPHEEALNDQDRRVQHKTTIRIPQGHFSALGRRAVRNFIRKVENLNAIVALQELKVKDKSILEARLSALIPNANIYVDYTVSGRGGAALLIPSSVTVLDHGVSGTGNAVWVTIDSVLGPIKLISIHAPNTKELRT</sequence>
<dbReference type="Proteomes" id="UP001633002">
    <property type="component" value="Unassembled WGS sequence"/>
</dbReference>
<reference evidence="1 2" key="1">
    <citation type="submission" date="2024-09" db="EMBL/GenBank/DDBJ databases">
        <title>Chromosome-scale assembly of Riccia sorocarpa.</title>
        <authorList>
            <person name="Paukszto L."/>
        </authorList>
    </citation>
    <scope>NUCLEOTIDE SEQUENCE [LARGE SCALE GENOMIC DNA]</scope>
    <source>
        <strain evidence="1">LP-2024</strain>
        <tissue evidence="1">Aerial parts of the thallus</tissue>
    </source>
</reference>
<organism evidence="1 2">
    <name type="scientific">Riccia sorocarpa</name>
    <dbReference type="NCBI Taxonomy" id="122646"/>
    <lineage>
        <taxon>Eukaryota</taxon>
        <taxon>Viridiplantae</taxon>
        <taxon>Streptophyta</taxon>
        <taxon>Embryophyta</taxon>
        <taxon>Marchantiophyta</taxon>
        <taxon>Marchantiopsida</taxon>
        <taxon>Marchantiidae</taxon>
        <taxon>Marchantiales</taxon>
        <taxon>Ricciaceae</taxon>
        <taxon>Riccia</taxon>
    </lineage>
</organism>
<protein>
    <submittedName>
        <fullName evidence="1">Uncharacterized protein</fullName>
    </submittedName>
</protein>
<gene>
    <name evidence="1" type="ORF">R1sor_008337</name>
</gene>
<name>A0ABD3HV91_9MARC</name>
<comment type="caution">
    <text evidence="1">The sequence shown here is derived from an EMBL/GenBank/DDBJ whole genome shotgun (WGS) entry which is preliminary data.</text>
</comment>
<keyword evidence="2" id="KW-1185">Reference proteome</keyword>